<accession>A0A2P8F6G7</accession>
<dbReference type="Pfam" id="PF18741">
    <property type="entry name" value="MTES_1575"/>
    <property type="match status" value="1"/>
</dbReference>
<reference evidence="3 4" key="1">
    <citation type="submission" date="2018-03" db="EMBL/GenBank/DDBJ databases">
        <title>Genomic Encyclopedia of Archaeal and Bacterial Type Strains, Phase II (KMG-II): from individual species to whole genera.</title>
        <authorList>
            <person name="Goeker M."/>
        </authorList>
    </citation>
    <scope>NUCLEOTIDE SEQUENCE [LARGE SCALE GENOMIC DNA]</scope>
    <source>
        <strain evidence="3 4">DSM 100673</strain>
    </source>
</reference>
<name>A0A2P8F6G7_9RHOB</name>
<evidence type="ECO:0000259" key="1">
    <source>
        <dbReference type="Pfam" id="PF11784"/>
    </source>
</evidence>
<dbReference type="AlphaFoldDB" id="A0A2P8F6G7"/>
<protein>
    <submittedName>
        <fullName evidence="3">Uncharacterized protein DUF559</fullName>
    </submittedName>
</protein>
<evidence type="ECO:0000313" key="3">
    <source>
        <dbReference type="EMBL" id="PSL17310.1"/>
    </source>
</evidence>
<dbReference type="Proteomes" id="UP000240418">
    <property type="component" value="Unassembled WGS sequence"/>
</dbReference>
<dbReference type="FunFam" id="3.40.960.10:FF:000002">
    <property type="entry name" value="DNA helicase related protein"/>
    <property type="match status" value="1"/>
</dbReference>
<keyword evidence="4" id="KW-1185">Reference proteome</keyword>
<dbReference type="InterPro" id="IPR011335">
    <property type="entry name" value="Restrct_endonuc-II-like"/>
</dbReference>
<dbReference type="SUPFAM" id="SSF52980">
    <property type="entry name" value="Restriction endonuclease-like"/>
    <property type="match status" value="1"/>
</dbReference>
<dbReference type="Gene3D" id="3.40.960.10">
    <property type="entry name" value="VSR Endonuclease"/>
    <property type="match status" value="1"/>
</dbReference>
<dbReference type="InterPro" id="IPR049468">
    <property type="entry name" value="Restrct_endonuc-II-like_dom"/>
</dbReference>
<proteinExistence type="predicted"/>
<evidence type="ECO:0000313" key="4">
    <source>
        <dbReference type="Proteomes" id="UP000240418"/>
    </source>
</evidence>
<gene>
    <name evidence="3" type="ORF">CLV88_11983</name>
</gene>
<sequence length="352" mass="39796">MSERSEFRLPKSLPKSPEAFRAKGWEVRTQIGVSGFRVDLGVVNPDRAGAYLAGIECDGATYHSSATARDRDKVRQAVLEGLGWDILRIWSTDWFRNPRDVTERLHERLEQLLEADRNLQAEKEAEITKKNEDEVSVTLEEAVIALDEPPLSVNLGEPYRNEPEPQVFASAGTVVERTKTTPAIAEEGHPKSPMVVPAGTPDPDMFYEVSYLPQLRAIVDDIVHRKGPLPLTRLGREVSNAHGWQRTGRRIMSQLLKALQGTEAKREFSTDFIWVQGDERERIPFRGLDDRPILEVSRTEIASVLDEIGNDLQYSEDPTLELARKLGISRLSGSARDYLNKIIRWHSGMFED</sequence>
<dbReference type="Pfam" id="PF11784">
    <property type="entry name" value="DUF3320"/>
    <property type="match status" value="1"/>
</dbReference>
<dbReference type="RefSeq" id="WP_106610219.1">
    <property type="nucleotide sequence ID" value="NZ_PYGJ01000019.1"/>
</dbReference>
<organism evidence="3 4">
    <name type="scientific">Shimia abyssi</name>
    <dbReference type="NCBI Taxonomy" id="1662395"/>
    <lineage>
        <taxon>Bacteria</taxon>
        <taxon>Pseudomonadati</taxon>
        <taxon>Pseudomonadota</taxon>
        <taxon>Alphaproteobacteria</taxon>
        <taxon>Rhodobacterales</taxon>
        <taxon>Roseobacteraceae</taxon>
    </lineage>
</organism>
<feature type="domain" description="DUF3320" evidence="1">
    <location>
        <begin position="204"/>
        <end position="251"/>
    </location>
</feature>
<evidence type="ECO:0000259" key="2">
    <source>
        <dbReference type="Pfam" id="PF18741"/>
    </source>
</evidence>
<dbReference type="EMBL" id="PYGJ01000019">
    <property type="protein sequence ID" value="PSL17310.1"/>
    <property type="molecule type" value="Genomic_DNA"/>
</dbReference>
<feature type="domain" description="Restriction endonuclease type II-like" evidence="2">
    <location>
        <begin position="19"/>
        <end position="109"/>
    </location>
</feature>
<dbReference type="InterPro" id="IPR021754">
    <property type="entry name" value="DUF3320"/>
</dbReference>
<comment type="caution">
    <text evidence="3">The sequence shown here is derived from an EMBL/GenBank/DDBJ whole genome shotgun (WGS) entry which is preliminary data.</text>
</comment>